<dbReference type="SUPFAM" id="SSF57667">
    <property type="entry name" value="beta-beta-alpha zinc fingers"/>
    <property type="match status" value="1"/>
</dbReference>
<feature type="region of interest" description="Disordered" evidence="6">
    <location>
        <begin position="243"/>
        <end position="285"/>
    </location>
</feature>
<evidence type="ECO:0000256" key="3">
    <source>
        <dbReference type="ARBA" id="ARBA00022771"/>
    </source>
</evidence>
<dbReference type="SMART" id="SM00355">
    <property type="entry name" value="ZnF_C2H2"/>
    <property type="match status" value="8"/>
</dbReference>
<dbReference type="Proteomes" id="UP000318571">
    <property type="component" value="Chromosome 4"/>
</dbReference>
<dbReference type="InterPro" id="IPR000210">
    <property type="entry name" value="BTB/POZ_dom"/>
</dbReference>
<name>A0A553NNZ4_TIGCA</name>
<evidence type="ECO:0000256" key="2">
    <source>
        <dbReference type="ARBA" id="ARBA00022737"/>
    </source>
</evidence>
<dbReference type="PANTHER" id="PTHR24408">
    <property type="entry name" value="ZINC FINGER PROTEIN"/>
    <property type="match status" value="1"/>
</dbReference>
<dbReference type="Gene3D" id="3.30.710.10">
    <property type="entry name" value="Potassium Channel Kv1.1, Chain A"/>
    <property type="match status" value="1"/>
</dbReference>
<feature type="domain" description="C2H2-type" evidence="8">
    <location>
        <begin position="292"/>
        <end position="321"/>
    </location>
</feature>
<feature type="compositionally biased region" description="Low complexity" evidence="6">
    <location>
        <begin position="655"/>
        <end position="668"/>
    </location>
</feature>
<protein>
    <recommendedName>
        <fullName evidence="11">BTB domain-containing protein</fullName>
    </recommendedName>
</protein>
<feature type="domain" description="C2H2-type" evidence="8">
    <location>
        <begin position="814"/>
        <end position="842"/>
    </location>
</feature>
<feature type="compositionally biased region" description="Low complexity" evidence="6">
    <location>
        <begin position="1"/>
        <end position="11"/>
    </location>
</feature>
<dbReference type="PROSITE" id="PS50097">
    <property type="entry name" value="BTB"/>
    <property type="match status" value="1"/>
</dbReference>
<keyword evidence="2" id="KW-0677">Repeat</keyword>
<sequence length="919" mass="104320">MASASSPSSPSQAVKHCGEAVTPLTDTPLAEANEGDGCQGATESTGQCHLAVPLASPRSTIIAMAPPVSSSPCTTSPDRRSDPDQPQRRHEVKLKEGPSRASRTFWTEPSANFDLISHCASASLGAHDTQHLWRALWHDYTVERVFVDLELWVGQSEAPIYCHRIVMASVSALLKRVLSESERDVHLLERTISIQLPDHAVEDVQMWVDFVYSHWDPSNDGTSTELFVPAILARDLGIMQESFGPISSPRAGDSTPTLENETKKRKAESSLSPHHSKRLKSDDDLEDDNQEFKCSECGKIFPTKMSMQKHVRKCSQAVEALDMKQIQTMITTCSGTLKHIKVEDAFSRNEHKRQTLWKSKKACVNVTGNVDLEDCLDDEVGDRKVERRKASFRAILGVFKPENKSDVIYARPLAYSDPQSTEDVTNQFEETINLLKMLFGFSDADIYTFPDLVHKHENVPISIETLNERKNRTLINFRQQSVEAIKSIYTSEAPKISRCYEHHEGRRLQSIKRQADASVILKSDLELKDLNNVACCLWNEGQPNAIMYPLLPANRKIERSKSSAFCLRVLLDVWCTNEVKFPFSSFILEMYTTICDTVSLKEAVDEALPLNMIDSISQWTPTYQHQIPPSTQPPQLSIPNQHFYPASNQILQQPLHLQQQHQQHQQHQPHQEEHIPLQSEQGMQTTLVPAHESIPISLPPGINPQHKDEECNCDIIFDDHVQKRRHILLNHSHGKYQQCKQCSFIGTQAQIQWHQSNAHKEYNCDICGKVFKTHHSALEHATKHDSFHCNICNIDIVGKRKYRIHMDRSHTGTWRCQLCNSEFNCQSSLRNHEKRIHTPDDQKPHRCEECGKGFIIKTALRTHMMNVHIKTRPYACQYGCGATYNDVSNRAHHENKKHGAVFNPDKHKVIVQSQHLGAT</sequence>
<dbReference type="CDD" id="cd18186">
    <property type="entry name" value="BTB_POZ_ZBTB_KLHL-like"/>
    <property type="match status" value="1"/>
</dbReference>
<feature type="domain" description="BTB" evidence="7">
    <location>
        <begin position="147"/>
        <end position="213"/>
    </location>
</feature>
<dbReference type="GO" id="GO:0008270">
    <property type="term" value="F:zinc ion binding"/>
    <property type="evidence" value="ECO:0007669"/>
    <property type="project" value="UniProtKB-KW"/>
</dbReference>
<keyword evidence="1" id="KW-0479">Metal-binding</keyword>
<dbReference type="EMBL" id="VCGU01000011">
    <property type="protein sequence ID" value="TRY67120.1"/>
    <property type="molecule type" value="Genomic_DNA"/>
</dbReference>
<evidence type="ECO:0000256" key="4">
    <source>
        <dbReference type="ARBA" id="ARBA00022833"/>
    </source>
</evidence>
<proteinExistence type="predicted"/>
<feature type="compositionally biased region" description="Basic and acidic residues" evidence="6">
    <location>
        <begin position="77"/>
        <end position="98"/>
    </location>
</feature>
<evidence type="ECO:0000259" key="7">
    <source>
        <dbReference type="PROSITE" id="PS50097"/>
    </source>
</evidence>
<dbReference type="FunFam" id="3.30.160.60:FF:000446">
    <property type="entry name" value="Zinc finger protein"/>
    <property type="match status" value="1"/>
</dbReference>
<dbReference type="InterPro" id="IPR011333">
    <property type="entry name" value="SKP1/BTB/POZ_sf"/>
</dbReference>
<feature type="domain" description="C2H2-type" evidence="8">
    <location>
        <begin position="845"/>
        <end position="873"/>
    </location>
</feature>
<evidence type="ECO:0000313" key="9">
    <source>
        <dbReference type="EMBL" id="TRY67120.1"/>
    </source>
</evidence>
<gene>
    <name evidence="9" type="ORF">TCAL_05880</name>
</gene>
<dbReference type="PANTHER" id="PTHR24408:SF64">
    <property type="entry name" value="LINKING IMMUNITY AND METABOLISM-RELATED"/>
    <property type="match status" value="1"/>
</dbReference>
<dbReference type="Gene3D" id="3.30.160.60">
    <property type="entry name" value="Classic Zinc Finger"/>
    <property type="match status" value="2"/>
</dbReference>
<evidence type="ECO:0000256" key="1">
    <source>
        <dbReference type="ARBA" id="ARBA00022723"/>
    </source>
</evidence>
<dbReference type="PROSITE" id="PS50157">
    <property type="entry name" value="ZINC_FINGER_C2H2_2"/>
    <property type="match status" value="4"/>
</dbReference>
<keyword evidence="3 5" id="KW-0863">Zinc-finger</keyword>
<feature type="compositionally biased region" description="Low complexity" evidence="6">
    <location>
        <begin position="66"/>
        <end position="76"/>
    </location>
</feature>
<dbReference type="SUPFAM" id="SSF54695">
    <property type="entry name" value="POZ domain"/>
    <property type="match status" value="1"/>
</dbReference>
<organism evidence="9 10">
    <name type="scientific">Tigriopus californicus</name>
    <name type="common">Marine copepod</name>
    <dbReference type="NCBI Taxonomy" id="6832"/>
    <lineage>
        <taxon>Eukaryota</taxon>
        <taxon>Metazoa</taxon>
        <taxon>Ecdysozoa</taxon>
        <taxon>Arthropoda</taxon>
        <taxon>Crustacea</taxon>
        <taxon>Multicrustacea</taxon>
        <taxon>Hexanauplia</taxon>
        <taxon>Copepoda</taxon>
        <taxon>Harpacticoida</taxon>
        <taxon>Harpacticidae</taxon>
        <taxon>Tigriopus</taxon>
    </lineage>
</organism>
<dbReference type="GO" id="GO:0043565">
    <property type="term" value="F:sequence-specific DNA binding"/>
    <property type="evidence" value="ECO:0007669"/>
    <property type="project" value="TreeGrafter"/>
</dbReference>
<dbReference type="GO" id="GO:0005634">
    <property type="term" value="C:nucleus"/>
    <property type="evidence" value="ECO:0007669"/>
    <property type="project" value="TreeGrafter"/>
</dbReference>
<evidence type="ECO:0000259" key="8">
    <source>
        <dbReference type="PROSITE" id="PS50157"/>
    </source>
</evidence>
<comment type="caution">
    <text evidence="9">The sequence shown here is derived from an EMBL/GenBank/DDBJ whole genome shotgun (WGS) entry which is preliminary data.</text>
</comment>
<keyword evidence="4" id="KW-0862">Zinc</keyword>
<dbReference type="Pfam" id="PF00096">
    <property type="entry name" value="zf-C2H2"/>
    <property type="match status" value="2"/>
</dbReference>
<dbReference type="AlphaFoldDB" id="A0A553NNZ4"/>
<evidence type="ECO:0000313" key="10">
    <source>
        <dbReference type="Proteomes" id="UP000318571"/>
    </source>
</evidence>
<evidence type="ECO:0000256" key="5">
    <source>
        <dbReference type="PROSITE-ProRule" id="PRU00042"/>
    </source>
</evidence>
<evidence type="ECO:0000256" key="6">
    <source>
        <dbReference type="SAM" id="MobiDB-lite"/>
    </source>
</evidence>
<evidence type="ECO:0008006" key="11">
    <source>
        <dbReference type="Google" id="ProtNLM"/>
    </source>
</evidence>
<dbReference type="InterPro" id="IPR013087">
    <property type="entry name" value="Znf_C2H2_type"/>
</dbReference>
<feature type="region of interest" description="Disordered" evidence="6">
    <location>
        <begin position="655"/>
        <end position="674"/>
    </location>
</feature>
<accession>A0A553NNZ4</accession>
<feature type="region of interest" description="Disordered" evidence="6">
    <location>
        <begin position="65"/>
        <end position="103"/>
    </location>
</feature>
<reference evidence="9 10" key="1">
    <citation type="journal article" date="2018" name="Nat. Ecol. Evol.">
        <title>Genomic signatures of mitonuclear coevolution across populations of Tigriopus californicus.</title>
        <authorList>
            <person name="Barreto F.S."/>
            <person name="Watson E.T."/>
            <person name="Lima T.G."/>
            <person name="Willett C.S."/>
            <person name="Edmands S."/>
            <person name="Li W."/>
            <person name="Burton R.S."/>
        </authorList>
    </citation>
    <scope>NUCLEOTIDE SEQUENCE [LARGE SCALE GENOMIC DNA]</scope>
    <source>
        <strain evidence="9 10">San Diego</strain>
    </source>
</reference>
<feature type="region of interest" description="Disordered" evidence="6">
    <location>
        <begin position="1"/>
        <end position="45"/>
    </location>
</feature>
<dbReference type="InterPro" id="IPR036236">
    <property type="entry name" value="Znf_C2H2_sf"/>
</dbReference>
<feature type="domain" description="C2H2-type" evidence="8">
    <location>
        <begin position="762"/>
        <end position="784"/>
    </location>
</feature>
<dbReference type="STRING" id="6832.A0A553NNZ4"/>
<keyword evidence="10" id="KW-1185">Reference proteome</keyword>
<dbReference type="GO" id="GO:0000981">
    <property type="term" value="F:DNA-binding transcription factor activity, RNA polymerase II-specific"/>
    <property type="evidence" value="ECO:0007669"/>
    <property type="project" value="TreeGrafter"/>
</dbReference>
<dbReference type="PROSITE" id="PS00028">
    <property type="entry name" value="ZINC_FINGER_C2H2_1"/>
    <property type="match status" value="4"/>
</dbReference>